<name>A0A1H4U4R5_9PSED</name>
<dbReference type="RefSeq" id="WP_268877482.1">
    <property type="nucleotide sequence ID" value="NZ_FNTS01000001.1"/>
</dbReference>
<reference evidence="1 2" key="1">
    <citation type="submission" date="2016-10" db="EMBL/GenBank/DDBJ databases">
        <authorList>
            <person name="Varghese N."/>
            <person name="Submissions S."/>
        </authorList>
    </citation>
    <scope>NUCLEOTIDE SEQUENCE [LARGE SCALE GENOMIC DNA]</scope>
    <source>
        <strain evidence="1 2">BS2773</strain>
    </source>
</reference>
<proteinExistence type="predicted"/>
<keyword evidence="2" id="KW-1185">Reference proteome</keyword>
<evidence type="ECO:0000313" key="2">
    <source>
        <dbReference type="Proteomes" id="UP000182179"/>
    </source>
</evidence>
<comment type="caution">
    <text evidence="1">The sequence shown here is derived from an EMBL/GenBank/DDBJ whole genome shotgun (WGS) entry which is preliminary data.</text>
</comment>
<dbReference type="EMBL" id="FNTS01000001">
    <property type="protein sequence ID" value="SEC63221.1"/>
    <property type="molecule type" value="Genomic_DNA"/>
</dbReference>
<organism evidence="1 2">
    <name type="scientific">Pseudomonas costantinii</name>
    <dbReference type="NCBI Taxonomy" id="168469"/>
    <lineage>
        <taxon>Bacteria</taxon>
        <taxon>Pseudomonadati</taxon>
        <taxon>Pseudomonadota</taxon>
        <taxon>Gammaproteobacteria</taxon>
        <taxon>Pseudomonadales</taxon>
        <taxon>Pseudomonadaceae</taxon>
        <taxon>Pseudomonas</taxon>
    </lineage>
</organism>
<protein>
    <submittedName>
        <fullName evidence="1">Uncharacterized protein</fullName>
    </submittedName>
</protein>
<gene>
    <name evidence="1" type="ORF">SAMN04515675_0047</name>
</gene>
<evidence type="ECO:0000313" key="1">
    <source>
        <dbReference type="EMBL" id="SEC63221.1"/>
    </source>
</evidence>
<dbReference type="Proteomes" id="UP000182179">
    <property type="component" value="Unassembled WGS sequence"/>
</dbReference>
<sequence>MSIPRPLVTLLVVLLAYAFTGHVDCRESEACQAPAVTHNEGGA</sequence>
<accession>A0A1H4U4R5</accession>